<gene>
    <name evidence="2" type="ORF">HPB48_000082</name>
</gene>
<sequence>MWFFTHTINAETVQIFRDRPKLTDNAIPTVYTNVPAYLSKKPPQKRTPRTSAGGLPGKIPRCEGSASVHDNGADSYEDRSSSNNSPTAPDIASCEPPSAYWAKHRIAGAANVTAFTVCAMNDGNLAFEKVVLFTANECSIQAKVSVQATLVKNVQVSNTAMAQELLAEVDSLIPCKGFGKKGEFAANLKRQEKTCGGRTFSTSCPGVAQEPGKACPQCRYLRKLMLDQASYKRRKAHACTRPLSYKLLCGTTSYETPRKLGYRLPSNRTLTWCLHRLEFMPGILTEVVNLLKLSAESWKMCKSTVPCF</sequence>
<feature type="region of interest" description="Disordered" evidence="1">
    <location>
        <begin position="38"/>
        <end position="91"/>
    </location>
</feature>
<evidence type="ECO:0000313" key="2">
    <source>
        <dbReference type="EMBL" id="KAH9371798.1"/>
    </source>
</evidence>
<dbReference type="Proteomes" id="UP000821853">
    <property type="component" value="Chromosome 3"/>
</dbReference>
<dbReference type="OrthoDB" id="10590274at2759"/>
<dbReference type="VEuPathDB" id="VectorBase:HLOH_046306"/>
<dbReference type="AlphaFoldDB" id="A0A9J6G058"/>
<name>A0A9J6G058_HAELO</name>
<evidence type="ECO:0000256" key="1">
    <source>
        <dbReference type="SAM" id="MobiDB-lite"/>
    </source>
</evidence>
<protein>
    <submittedName>
        <fullName evidence="2">Uncharacterized protein</fullName>
    </submittedName>
</protein>
<comment type="caution">
    <text evidence="2">The sequence shown here is derived from an EMBL/GenBank/DDBJ whole genome shotgun (WGS) entry which is preliminary data.</text>
</comment>
<accession>A0A9J6G058</accession>
<evidence type="ECO:0000313" key="3">
    <source>
        <dbReference type="Proteomes" id="UP000821853"/>
    </source>
</evidence>
<organism evidence="2 3">
    <name type="scientific">Haemaphysalis longicornis</name>
    <name type="common">Bush tick</name>
    <dbReference type="NCBI Taxonomy" id="44386"/>
    <lineage>
        <taxon>Eukaryota</taxon>
        <taxon>Metazoa</taxon>
        <taxon>Ecdysozoa</taxon>
        <taxon>Arthropoda</taxon>
        <taxon>Chelicerata</taxon>
        <taxon>Arachnida</taxon>
        <taxon>Acari</taxon>
        <taxon>Parasitiformes</taxon>
        <taxon>Ixodida</taxon>
        <taxon>Ixodoidea</taxon>
        <taxon>Ixodidae</taxon>
        <taxon>Haemaphysalinae</taxon>
        <taxon>Haemaphysalis</taxon>
    </lineage>
</organism>
<reference evidence="2 3" key="1">
    <citation type="journal article" date="2020" name="Cell">
        <title>Large-Scale Comparative Analyses of Tick Genomes Elucidate Their Genetic Diversity and Vector Capacities.</title>
        <authorList>
            <consortium name="Tick Genome and Microbiome Consortium (TIGMIC)"/>
            <person name="Jia N."/>
            <person name="Wang J."/>
            <person name="Shi W."/>
            <person name="Du L."/>
            <person name="Sun Y."/>
            <person name="Zhan W."/>
            <person name="Jiang J.F."/>
            <person name="Wang Q."/>
            <person name="Zhang B."/>
            <person name="Ji P."/>
            <person name="Bell-Sakyi L."/>
            <person name="Cui X.M."/>
            <person name="Yuan T.T."/>
            <person name="Jiang B.G."/>
            <person name="Yang W.F."/>
            <person name="Lam T.T."/>
            <person name="Chang Q.C."/>
            <person name="Ding S.J."/>
            <person name="Wang X.J."/>
            <person name="Zhu J.G."/>
            <person name="Ruan X.D."/>
            <person name="Zhao L."/>
            <person name="Wei J.T."/>
            <person name="Ye R.Z."/>
            <person name="Que T.C."/>
            <person name="Du C.H."/>
            <person name="Zhou Y.H."/>
            <person name="Cheng J.X."/>
            <person name="Dai P.F."/>
            <person name="Guo W.B."/>
            <person name="Han X.H."/>
            <person name="Huang E.J."/>
            <person name="Li L.F."/>
            <person name="Wei W."/>
            <person name="Gao Y.C."/>
            <person name="Liu J.Z."/>
            <person name="Shao H.Z."/>
            <person name="Wang X."/>
            <person name="Wang C.C."/>
            <person name="Yang T.C."/>
            <person name="Huo Q.B."/>
            <person name="Li W."/>
            <person name="Chen H.Y."/>
            <person name="Chen S.E."/>
            <person name="Zhou L.G."/>
            <person name="Ni X.B."/>
            <person name="Tian J.H."/>
            <person name="Sheng Y."/>
            <person name="Liu T."/>
            <person name="Pan Y.S."/>
            <person name="Xia L.Y."/>
            <person name="Li J."/>
            <person name="Zhao F."/>
            <person name="Cao W.C."/>
        </authorList>
    </citation>
    <scope>NUCLEOTIDE SEQUENCE [LARGE SCALE GENOMIC DNA]</scope>
    <source>
        <strain evidence="2">HaeL-2018</strain>
    </source>
</reference>
<keyword evidence="3" id="KW-1185">Reference proteome</keyword>
<dbReference type="EMBL" id="JABSTR010000005">
    <property type="protein sequence ID" value="KAH9371798.1"/>
    <property type="molecule type" value="Genomic_DNA"/>
</dbReference>
<proteinExistence type="predicted"/>